<name>A0A849KLG9_9BURK</name>
<feature type="compositionally biased region" description="Low complexity" evidence="1">
    <location>
        <begin position="80"/>
        <end position="95"/>
    </location>
</feature>
<dbReference type="RefSeq" id="WP_171556944.1">
    <property type="nucleotide sequence ID" value="NZ_JABFCS010000001.1"/>
</dbReference>
<organism evidence="2 3">
    <name type="scientific">Ramlibacter montanisoli</name>
    <dbReference type="NCBI Taxonomy" id="2732512"/>
    <lineage>
        <taxon>Bacteria</taxon>
        <taxon>Pseudomonadati</taxon>
        <taxon>Pseudomonadota</taxon>
        <taxon>Betaproteobacteria</taxon>
        <taxon>Burkholderiales</taxon>
        <taxon>Comamonadaceae</taxon>
        <taxon>Ramlibacter</taxon>
    </lineage>
</organism>
<keyword evidence="3" id="KW-1185">Reference proteome</keyword>
<dbReference type="Proteomes" id="UP000552954">
    <property type="component" value="Unassembled WGS sequence"/>
</dbReference>
<feature type="compositionally biased region" description="Pro residues" evidence="1">
    <location>
        <begin position="101"/>
        <end position="110"/>
    </location>
</feature>
<dbReference type="AlphaFoldDB" id="A0A849KLG9"/>
<evidence type="ECO:0000256" key="1">
    <source>
        <dbReference type="SAM" id="MobiDB-lite"/>
    </source>
</evidence>
<proteinExistence type="predicted"/>
<dbReference type="EMBL" id="JABFCS010000001">
    <property type="protein sequence ID" value="NNU42599.1"/>
    <property type="molecule type" value="Genomic_DNA"/>
</dbReference>
<feature type="region of interest" description="Disordered" evidence="1">
    <location>
        <begin position="80"/>
        <end position="110"/>
    </location>
</feature>
<protein>
    <submittedName>
        <fullName evidence="2">Uncharacterized protein</fullName>
    </submittedName>
</protein>
<reference evidence="2 3" key="1">
    <citation type="submission" date="2020-05" db="EMBL/GenBank/DDBJ databases">
        <authorList>
            <person name="Khan S.A."/>
            <person name="Jeon C.O."/>
            <person name="Chun B.H."/>
        </authorList>
    </citation>
    <scope>NUCLEOTIDE SEQUENCE [LARGE SCALE GENOMIC DNA]</scope>
    <source>
        <strain evidence="2 3">B156</strain>
    </source>
</reference>
<reference evidence="2 3" key="2">
    <citation type="submission" date="2020-06" db="EMBL/GenBank/DDBJ databases">
        <title>Ramlibacter rhizophilus sp. nov., isolated from rhizosphere soil of national flower Mugunghwa from South Korea.</title>
        <authorList>
            <person name="Zheng-Fei Y."/>
            <person name="Huan T."/>
        </authorList>
    </citation>
    <scope>NUCLEOTIDE SEQUENCE [LARGE SCALE GENOMIC DNA]</scope>
    <source>
        <strain evidence="2 3">B156</strain>
    </source>
</reference>
<evidence type="ECO:0000313" key="3">
    <source>
        <dbReference type="Proteomes" id="UP000552954"/>
    </source>
</evidence>
<accession>A0A849KLG9</accession>
<evidence type="ECO:0000313" key="2">
    <source>
        <dbReference type="EMBL" id="NNU42599.1"/>
    </source>
</evidence>
<sequence>MPLFEDRSAAFIVRVWCESGEVPGAVRAWRGSIEHVASGERSFFTELHAVIAFMRPHLLALGIEDPARFWEHMGDLGDPPAAAAAPGVTGASAVSPLPDSTTPPPAAEAT</sequence>
<comment type="caution">
    <text evidence="2">The sequence shown here is derived from an EMBL/GenBank/DDBJ whole genome shotgun (WGS) entry which is preliminary data.</text>
</comment>
<gene>
    <name evidence="2" type="ORF">HK415_04600</name>
</gene>